<evidence type="ECO:0000256" key="1">
    <source>
        <dbReference type="SAM" id="Coils"/>
    </source>
</evidence>
<feature type="region of interest" description="Disordered" evidence="2">
    <location>
        <begin position="129"/>
        <end position="151"/>
    </location>
</feature>
<feature type="region of interest" description="Disordered" evidence="2">
    <location>
        <begin position="241"/>
        <end position="363"/>
    </location>
</feature>
<gene>
    <name evidence="3" type="ORF">PHYBOEH_004282</name>
</gene>
<feature type="coiled-coil region" evidence="1">
    <location>
        <begin position="548"/>
        <end position="575"/>
    </location>
</feature>
<organism evidence="3 4">
    <name type="scientific">Phytophthora boehmeriae</name>
    <dbReference type="NCBI Taxonomy" id="109152"/>
    <lineage>
        <taxon>Eukaryota</taxon>
        <taxon>Sar</taxon>
        <taxon>Stramenopiles</taxon>
        <taxon>Oomycota</taxon>
        <taxon>Peronosporomycetes</taxon>
        <taxon>Peronosporales</taxon>
        <taxon>Peronosporaceae</taxon>
        <taxon>Phytophthora</taxon>
    </lineage>
</organism>
<keyword evidence="1" id="KW-0175">Coiled coil</keyword>
<dbReference type="OrthoDB" id="550575at2759"/>
<feature type="region of interest" description="Disordered" evidence="2">
    <location>
        <begin position="1057"/>
        <end position="1113"/>
    </location>
</feature>
<feature type="compositionally biased region" description="Acidic residues" evidence="2">
    <location>
        <begin position="270"/>
        <end position="291"/>
    </location>
</feature>
<proteinExistence type="predicted"/>
<evidence type="ECO:0000313" key="4">
    <source>
        <dbReference type="Proteomes" id="UP000693981"/>
    </source>
</evidence>
<reference evidence="3" key="1">
    <citation type="submission" date="2021-02" db="EMBL/GenBank/DDBJ databases">
        <authorList>
            <person name="Palmer J.M."/>
        </authorList>
    </citation>
    <scope>NUCLEOTIDE SEQUENCE</scope>
    <source>
        <strain evidence="3">SCRP23</strain>
    </source>
</reference>
<evidence type="ECO:0000256" key="2">
    <source>
        <dbReference type="SAM" id="MobiDB-lite"/>
    </source>
</evidence>
<sequence>MGAELSTYLEQDALLSDNGVLLENHLVSKDSVVTSVRRSSADIAQRSQVFAFCQHWDLVRVTEFLRWYTDLVRLQKQREGGNDSVRLADVSDAHCHADRLAKDITVLEDLLQQVELEIESVHVDTNAGEVDSEEIAEIDEDDDDSPSAEDLLTRKRKTESELREKVVALSELKLHLLASIDGVDLREIVQWPLFIKAVTHVHFQETVRASVQSSRERHPACAGFAMRRESEAKGALDEYNQGDILLPPPAQHEIDGHTDDSASSSAASGDESEANGSDEEGEEDSEQDEVQENTAGEDHPKSIENGDGDSDAGDDEDDSASDNDEPVHPIASESVKDAEEEQRQLSEEALAEHSKEESNQIVPSGKAIAEALMKQPRIIKRTIPDWFDPAVRNPIFFGYSYDRQKNRVDEILEKETITSTKEDAIFEMKIKFQKDKLEATLASERGKLQSVVQKESEIQGKRERHWAKRQADLDRAKKELDPTDVYFRTHEAQDLKTKEQEAFEDAEIQRQRQNIDGRMKTAEQECTSYVEKIALVRCTDRPLGDVRLKFHGEELEKYEREVNTAKSALASAQEEYVALTSSKLRAPGQESKLRVQVLFAEDQIKSRENELERICKLHENEQFLFERAQEEFDKEQLFVPLFTCLNAESASGFAFRLTTLALALMLGAGGTSVADKIKFLFEIFGRSNGRRTGASSSIQILSREAFAEILGQVFTVLSRIGDIHPSRALTRTYLLGIAEREFLKLHTVALSGEATVAETLDGMTLHEFSKYCMETIDGSKYLCELLGHKWKYEQLSRFVMQHMTPIHQYRLGLINVNDLKYALARQVAQPREELSHWKKAVIHERALAMGENDPLKTDYSKYLPKRRAKLLSNVVPLDHGGYRNLLHYRMEVILRSAVRLQTTWRARKGRQAARLAAEKQAFYHARGLALEEARQRVEKEWGDRDGKPAHSVDKMKLEAKIRMKQVKLRTKGNAFSREQVLALMTEEAVQQVQKEVENRFREMEEELGYLKHAEALQLPHAEMGYLKHDIAKGLLTQLVHAKQESASVSSMLESIATNEAKAKQRDKAKKRKRDESDGPAPEVPETDATEEVETHFVDKDADTSRHVRSMQRKEHMIHGRFPPELYSTGFTLGELSLQMILAFPDPPLSALKERLKQVCDGMTDFKMAEFLQELPSKRHICDYVTAFRRYDGSYDTDAMENDLYEHFRMVRGSSQLAVALINIFESDLEFGLTQKLLITIQEENEKVLREMVALESSKVASGNAVGMAKKLIRMGYKHEVGVNENQEITTEVDGNQQTADPRSLFFQKEKHNLEQRRKKALDAHNRLVEAMKAWKEAEWSLVETERSQLHESPSYPILPLHRTRWSERFQNAMQLKESSPELIQAKYTEIQQICQDFISTATAIALTGKIKHWALRKRRST</sequence>
<protein>
    <submittedName>
        <fullName evidence="3">Uncharacterized protein</fullName>
    </submittedName>
</protein>
<evidence type="ECO:0000313" key="3">
    <source>
        <dbReference type="EMBL" id="KAG7395046.1"/>
    </source>
</evidence>
<keyword evidence="4" id="KW-1185">Reference proteome</keyword>
<dbReference type="Proteomes" id="UP000693981">
    <property type="component" value="Unassembled WGS sequence"/>
</dbReference>
<dbReference type="EMBL" id="JAGDFL010000229">
    <property type="protein sequence ID" value="KAG7395046.1"/>
    <property type="molecule type" value="Genomic_DNA"/>
</dbReference>
<name>A0A8T1WNR8_9STRA</name>
<feature type="compositionally biased region" description="Basic and acidic residues" evidence="2">
    <location>
        <begin position="334"/>
        <end position="358"/>
    </location>
</feature>
<comment type="caution">
    <text evidence="3">The sequence shown here is derived from an EMBL/GenBank/DDBJ whole genome shotgun (WGS) entry which is preliminary data.</text>
</comment>
<feature type="compositionally biased region" description="Acidic residues" evidence="2">
    <location>
        <begin position="306"/>
        <end position="324"/>
    </location>
</feature>
<feature type="compositionally biased region" description="Acidic residues" evidence="2">
    <location>
        <begin position="130"/>
        <end position="147"/>
    </location>
</feature>
<accession>A0A8T1WNR8</accession>
<feature type="compositionally biased region" description="Basic and acidic residues" evidence="2">
    <location>
        <begin position="1092"/>
        <end position="1113"/>
    </location>
</feature>